<dbReference type="Proteomes" id="UP000765509">
    <property type="component" value="Unassembled WGS sequence"/>
</dbReference>
<gene>
    <name evidence="2" type="ORF">O181_070472</name>
</gene>
<sequence length="90" mass="10089">MKDGDGKRKFELGPIITMGFKHQKQNQPNPTRQDSPIPSLPCEQTWRKPTPGPSGTQWSGDSFHGKQPKFHLLSTFDSSELTLPPFVEPS</sequence>
<comment type="caution">
    <text evidence="2">The sequence shown here is derived from an EMBL/GenBank/DDBJ whole genome shotgun (WGS) entry which is preliminary data.</text>
</comment>
<feature type="region of interest" description="Disordered" evidence="1">
    <location>
        <begin position="19"/>
        <end position="67"/>
    </location>
</feature>
<accession>A0A9Q3I8B0</accession>
<organism evidence="2 3">
    <name type="scientific">Austropuccinia psidii MF-1</name>
    <dbReference type="NCBI Taxonomy" id="1389203"/>
    <lineage>
        <taxon>Eukaryota</taxon>
        <taxon>Fungi</taxon>
        <taxon>Dikarya</taxon>
        <taxon>Basidiomycota</taxon>
        <taxon>Pucciniomycotina</taxon>
        <taxon>Pucciniomycetes</taxon>
        <taxon>Pucciniales</taxon>
        <taxon>Sphaerophragmiaceae</taxon>
        <taxon>Austropuccinia</taxon>
    </lineage>
</organism>
<protein>
    <submittedName>
        <fullName evidence="2">Uncharacterized protein</fullName>
    </submittedName>
</protein>
<dbReference type="EMBL" id="AVOT02036280">
    <property type="protein sequence ID" value="MBW0530757.1"/>
    <property type="molecule type" value="Genomic_DNA"/>
</dbReference>
<proteinExistence type="predicted"/>
<reference evidence="2" key="1">
    <citation type="submission" date="2021-03" db="EMBL/GenBank/DDBJ databases">
        <title>Draft genome sequence of rust myrtle Austropuccinia psidii MF-1, a brazilian biotype.</title>
        <authorList>
            <person name="Quecine M.C."/>
            <person name="Pachon D.M.R."/>
            <person name="Bonatelli M.L."/>
            <person name="Correr F.H."/>
            <person name="Franceschini L.M."/>
            <person name="Leite T.F."/>
            <person name="Margarido G.R.A."/>
            <person name="Almeida C.A."/>
            <person name="Ferrarezi J.A."/>
            <person name="Labate C.A."/>
        </authorList>
    </citation>
    <scope>NUCLEOTIDE SEQUENCE</scope>
    <source>
        <strain evidence="2">MF-1</strain>
    </source>
</reference>
<keyword evidence="3" id="KW-1185">Reference proteome</keyword>
<feature type="compositionally biased region" description="Polar residues" evidence="1">
    <location>
        <begin position="25"/>
        <end position="36"/>
    </location>
</feature>
<dbReference type="AlphaFoldDB" id="A0A9Q3I8B0"/>
<evidence type="ECO:0000256" key="1">
    <source>
        <dbReference type="SAM" id="MobiDB-lite"/>
    </source>
</evidence>
<name>A0A9Q3I8B0_9BASI</name>
<evidence type="ECO:0000313" key="2">
    <source>
        <dbReference type="EMBL" id="MBW0530757.1"/>
    </source>
</evidence>
<evidence type="ECO:0000313" key="3">
    <source>
        <dbReference type="Proteomes" id="UP000765509"/>
    </source>
</evidence>